<dbReference type="NCBIfam" id="TIGR02532">
    <property type="entry name" value="IV_pilin_GFxxxE"/>
    <property type="match status" value="1"/>
</dbReference>
<dbReference type="GO" id="GO:0005886">
    <property type="term" value="C:plasma membrane"/>
    <property type="evidence" value="ECO:0007669"/>
    <property type="project" value="UniProtKB-SubCell"/>
</dbReference>
<dbReference type="Pfam" id="PF07963">
    <property type="entry name" value="N_methyl"/>
    <property type="match status" value="1"/>
</dbReference>
<dbReference type="AlphaFoldDB" id="A0A3B1B087"/>
<dbReference type="SUPFAM" id="SSF54523">
    <property type="entry name" value="Pili subunits"/>
    <property type="match status" value="1"/>
</dbReference>
<dbReference type="PANTHER" id="PTHR39583">
    <property type="entry name" value="TYPE II SECRETION SYSTEM PROTEIN J-RELATED"/>
    <property type="match status" value="1"/>
</dbReference>
<keyword evidence="7" id="KW-0812">Transmembrane</keyword>
<evidence type="ECO:0000256" key="9">
    <source>
        <dbReference type="ARBA" id="ARBA00023136"/>
    </source>
</evidence>
<dbReference type="Gene3D" id="3.10.610.10">
    <property type="entry name" value="GSPII I/J protein-like"/>
    <property type="match status" value="1"/>
</dbReference>
<name>A0A3B1B087_9ZZZZ</name>
<dbReference type="InterPro" id="IPR010055">
    <property type="entry name" value="T2SS_protein-GspJ"/>
</dbReference>
<keyword evidence="5" id="KW-0488">Methylation</keyword>
<keyword evidence="4" id="KW-1003">Cell membrane</keyword>
<evidence type="ECO:0000256" key="4">
    <source>
        <dbReference type="ARBA" id="ARBA00022475"/>
    </source>
</evidence>
<accession>A0A3B1B087</accession>
<dbReference type="Pfam" id="PF11612">
    <property type="entry name" value="T2SSJ"/>
    <property type="match status" value="1"/>
</dbReference>
<reference evidence="10" key="1">
    <citation type="submission" date="2018-06" db="EMBL/GenBank/DDBJ databases">
        <authorList>
            <person name="Zhirakovskaya E."/>
        </authorList>
    </citation>
    <scope>NUCLEOTIDE SEQUENCE</scope>
</reference>
<keyword evidence="9" id="KW-0472">Membrane</keyword>
<dbReference type="PANTHER" id="PTHR39583:SF2">
    <property type="entry name" value="TYPE II SECRETION SYSTEM PROTEIN J"/>
    <property type="match status" value="1"/>
</dbReference>
<evidence type="ECO:0000256" key="2">
    <source>
        <dbReference type="ARBA" id="ARBA00011084"/>
    </source>
</evidence>
<evidence type="ECO:0000256" key="6">
    <source>
        <dbReference type="ARBA" id="ARBA00022519"/>
    </source>
</evidence>
<evidence type="ECO:0000313" key="10">
    <source>
        <dbReference type="EMBL" id="VAX09532.1"/>
    </source>
</evidence>
<dbReference type="EMBL" id="UOFX01000053">
    <property type="protein sequence ID" value="VAX09532.1"/>
    <property type="molecule type" value="Genomic_DNA"/>
</dbReference>
<organism evidence="10">
    <name type="scientific">hydrothermal vent metagenome</name>
    <dbReference type="NCBI Taxonomy" id="652676"/>
    <lineage>
        <taxon>unclassified sequences</taxon>
        <taxon>metagenomes</taxon>
        <taxon>ecological metagenomes</taxon>
    </lineage>
</organism>
<gene>
    <name evidence="10" type="ORF">MNBD_GAMMA26-320</name>
</gene>
<evidence type="ECO:0000256" key="1">
    <source>
        <dbReference type="ARBA" id="ARBA00004377"/>
    </source>
</evidence>
<protein>
    <recommendedName>
        <fullName evidence="3">Type II secretion system protein J</fullName>
    </recommendedName>
</protein>
<dbReference type="InterPro" id="IPR045584">
    <property type="entry name" value="Pilin-like"/>
</dbReference>
<comment type="similarity">
    <text evidence="2">Belongs to the GSP J family.</text>
</comment>
<dbReference type="InterPro" id="IPR012902">
    <property type="entry name" value="N_methyl_site"/>
</dbReference>
<dbReference type="InterPro" id="IPR051621">
    <property type="entry name" value="T2SS_protein_J"/>
</dbReference>
<dbReference type="Gene3D" id="2.10.70.20">
    <property type="entry name" value="gspk-gspi-gspj complex like domains"/>
    <property type="match status" value="1"/>
</dbReference>
<keyword evidence="8" id="KW-1133">Transmembrane helix</keyword>
<comment type="subcellular location">
    <subcellularLocation>
        <location evidence="1">Cell inner membrane</location>
        <topology evidence="1">Single-pass membrane protein</topology>
    </subcellularLocation>
</comment>
<evidence type="ECO:0000256" key="8">
    <source>
        <dbReference type="ARBA" id="ARBA00022989"/>
    </source>
</evidence>
<evidence type="ECO:0000256" key="7">
    <source>
        <dbReference type="ARBA" id="ARBA00022692"/>
    </source>
</evidence>
<dbReference type="GO" id="GO:0015628">
    <property type="term" value="P:protein secretion by the type II secretion system"/>
    <property type="evidence" value="ECO:0007669"/>
    <property type="project" value="InterPro"/>
</dbReference>
<dbReference type="NCBIfam" id="TIGR01711">
    <property type="entry name" value="gspJ"/>
    <property type="match status" value="1"/>
</dbReference>
<evidence type="ECO:0000256" key="5">
    <source>
        <dbReference type="ARBA" id="ARBA00022481"/>
    </source>
</evidence>
<dbReference type="GO" id="GO:0015627">
    <property type="term" value="C:type II protein secretion system complex"/>
    <property type="evidence" value="ECO:0007669"/>
    <property type="project" value="InterPro"/>
</dbReference>
<sequence>MLNRSRGFTLVEVLVALAIFSVMSVMAYGGLRTVLKARDRVEQAADRLAKAQMAFLLLQQDLEHMAPRSVRGEYGEREPALAVGTGIDYLFAFTRGGNSNPRRPLRSGLYRVAYQLEEEELKRLVWSALDRPAGAEPQKMVLLRGVKDVSVSFLDKDWVSNWPPTGGESATDDALPKAVELVLTLDDWGTVTRTFAMPN</sequence>
<proteinExistence type="inferred from homology"/>
<keyword evidence="6" id="KW-0997">Cell inner membrane</keyword>
<dbReference type="PROSITE" id="PS00409">
    <property type="entry name" value="PROKAR_NTER_METHYL"/>
    <property type="match status" value="1"/>
</dbReference>
<evidence type="ECO:0000256" key="3">
    <source>
        <dbReference type="ARBA" id="ARBA00021539"/>
    </source>
</evidence>